<dbReference type="Pfam" id="PF00132">
    <property type="entry name" value="Hexapep"/>
    <property type="match status" value="1"/>
</dbReference>
<dbReference type="RefSeq" id="WP_308711924.1">
    <property type="nucleotide sequence ID" value="NZ_JAVHUY010000007.1"/>
</dbReference>
<evidence type="ECO:0000313" key="1">
    <source>
        <dbReference type="EMBL" id="MDQ7904653.1"/>
    </source>
</evidence>
<sequence length="130" mass="13457">MLRGDGDEIRIGRDSNVQDGCVLHTDPGFPVTVGERVSVGHRAVLHGCTVEDGVLVGIGAVVLNGARIGTGSLIAAGAVVLEGTTIPPNSLVAGVPARVRRETTGPERTRIVENAIEYVARARGQRAVEG</sequence>
<comment type="caution">
    <text evidence="1">The sequence shown here is derived from an EMBL/GenBank/DDBJ whole genome shotgun (WGS) entry which is preliminary data.</text>
</comment>
<evidence type="ECO:0000313" key="2">
    <source>
        <dbReference type="Proteomes" id="UP001230908"/>
    </source>
</evidence>
<proteinExistence type="predicted"/>
<gene>
    <name evidence="1" type="ORF">RB614_08970</name>
</gene>
<dbReference type="PANTHER" id="PTHR13061">
    <property type="entry name" value="DYNACTIN SUBUNIT P25"/>
    <property type="match status" value="1"/>
</dbReference>
<dbReference type="Proteomes" id="UP001230908">
    <property type="component" value="Unassembled WGS sequence"/>
</dbReference>
<name>A0ABU0ZC68_9ACTN</name>
<dbReference type="Gene3D" id="2.160.10.10">
    <property type="entry name" value="Hexapeptide repeat proteins"/>
    <property type="match status" value="1"/>
</dbReference>
<accession>A0ABU0ZC68</accession>
<dbReference type="EMBL" id="JAVHUY010000007">
    <property type="protein sequence ID" value="MDQ7904653.1"/>
    <property type="molecule type" value="Genomic_DNA"/>
</dbReference>
<dbReference type="PANTHER" id="PTHR13061:SF29">
    <property type="entry name" value="GAMMA CARBONIC ANHYDRASE-LIKE 1, MITOCHONDRIAL-RELATED"/>
    <property type="match status" value="1"/>
</dbReference>
<keyword evidence="2" id="KW-1185">Reference proteome</keyword>
<dbReference type="InterPro" id="IPR001451">
    <property type="entry name" value="Hexapep"/>
</dbReference>
<reference evidence="1 2" key="1">
    <citation type="submission" date="2023-08" db="EMBL/GenBank/DDBJ databases">
        <title>Phytohabitans sansha sp. nov., isolated from marine sediment.</title>
        <authorList>
            <person name="Zhao Y."/>
            <person name="Yi K."/>
        </authorList>
    </citation>
    <scope>NUCLEOTIDE SEQUENCE [LARGE SCALE GENOMIC DNA]</scope>
    <source>
        <strain evidence="1 2">ZYX-F-186</strain>
    </source>
</reference>
<protein>
    <submittedName>
        <fullName evidence="1">Gamma carbonic anhydrase family protein</fullName>
    </submittedName>
</protein>
<dbReference type="InterPro" id="IPR047324">
    <property type="entry name" value="LbH_gamma_CA-like"/>
</dbReference>
<organism evidence="1 2">
    <name type="scientific">Phytohabitans maris</name>
    <dbReference type="NCBI Taxonomy" id="3071409"/>
    <lineage>
        <taxon>Bacteria</taxon>
        <taxon>Bacillati</taxon>
        <taxon>Actinomycetota</taxon>
        <taxon>Actinomycetes</taxon>
        <taxon>Micromonosporales</taxon>
        <taxon>Micromonosporaceae</taxon>
    </lineage>
</organism>
<dbReference type="InterPro" id="IPR011004">
    <property type="entry name" value="Trimer_LpxA-like_sf"/>
</dbReference>
<dbReference type="CDD" id="cd04645">
    <property type="entry name" value="LbH_gamma_CA_like"/>
    <property type="match status" value="1"/>
</dbReference>
<dbReference type="InterPro" id="IPR050484">
    <property type="entry name" value="Transf_Hexapept/Carb_Anhydrase"/>
</dbReference>
<dbReference type="SUPFAM" id="SSF51161">
    <property type="entry name" value="Trimeric LpxA-like enzymes"/>
    <property type="match status" value="1"/>
</dbReference>